<evidence type="ECO:0000256" key="3">
    <source>
        <dbReference type="ARBA" id="ARBA00022553"/>
    </source>
</evidence>
<evidence type="ECO:0000256" key="5">
    <source>
        <dbReference type="ARBA" id="ARBA00022741"/>
    </source>
</evidence>
<dbReference type="SUPFAM" id="SSF55785">
    <property type="entry name" value="PYP-like sensor domain (PAS domain)"/>
    <property type="match status" value="1"/>
</dbReference>
<evidence type="ECO:0000256" key="4">
    <source>
        <dbReference type="ARBA" id="ARBA00022679"/>
    </source>
</evidence>
<dbReference type="Proteomes" id="UP000575898">
    <property type="component" value="Unassembled WGS sequence"/>
</dbReference>
<dbReference type="Pfam" id="PF00512">
    <property type="entry name" value="HisKA"/>
    <property type="match status" value="1"/>
</dbReference>
<keyword evidence="3" id="KW-0597">Phosphoprotein</keyword>
<organism evidence="15 16">
    <name type="scientific">Chitinivorax tropicus</name>
    <dbReference type="NCBI Taxonomy" id="714531"/>
    <lineage>
        <taxon>Bacteria</taxon>
        <taxon>Pseudomonadati</taxon>
        <taxon>Pseudomonadota</taxon>
        <taxon>Betaproteobacteria</taxon>
        <taxon>Chitinivorax</taxon>
    </lineage>
</organism>
<dbReference type="SUPFAM" id="SSF47384">
    <property type="entry name" value="Homodimeric domain of signal transducing histidine kinase"/>
    <property type="match status" value="1"/>
</dbReference>
<evidence type="ECO:0000256" key="10">
    <source>
        <dbReference type="ARBA" id="ARBA00037696"/>
    </source>
</evidence>
<evidence type="ECO:0000256" key="8">
    <source>
        <dbReference type="ARBA" id="ARBA00023012"/>
    </source>
</evidence>
<dbReference type="InterPro" id="IPR003594">
    <property type="entry name" value="HATPase_dom"/>
</dbReference>
<dbReference type="PROSITE" id="PS50109">
    <property type="entry name" value="HIS_KIN"/>
    <property type="match status" value="1"/>
</dbReference>
<dbReference type="Gene3D" id="3.30.450.20">
    <property type="entry name" value="PAS domain"/>
    <property type="match status" value="1"/>
</dbReference>
<dbReference type="PANTHER" id="PTHR43065">
    <property type="entry name" value="SENSOR HISTIDINE KINASE"/>
    <property type="match status" value="1"/>
</dbReference>
<reference evidence="15 16" key="1">
    <citation type="submission" date="2020-08" db="EMBL/GenBank/DDBJ databases">
        <title>Genomic Encyclopedia of Type Strains, Phase IV (KMG-IV): sequencing the most valuable type-strain genomes for metagenomic binning, comparative biology and taxonomic classification.</title>
        <authorList>
            <person name="Goeker M."/>
        </authorList>
    </citation>
    <scope>NUCLEOTIDE SEQUENCE [LARGE SCALE GENOMIC DNA]</scope>
    <source>
        <strain evidence="15 16">DSM 27165</strain>
    </source>
</reference>
<proteinExistence type="predicted"/>
<keyword evidence="5" id="KW-0547">Nucleotide-binding</keyword>
<keyword evidence="4 15" id="KW-0808">Transferase</keyword>
<dbReference type="SMART" id="SM00387">
    <property type="entry name" value="HATPase_c"/>
    <property type="match status" value="1"/>
</dbReference>
<dbReference type="PRINTS" id="PR00344">
    <property type="entry name" value="BCTRLSENSOR"/>
</dbReference>
<dbReference type="CDD" id="cd00130">
    <property type="entry name" value="PAS"/>
    <property type="match status" value="1"/>
</dbReference>
<dbReference type="GO" id="GO:0000155">
    <property type="term" value="F:phosphorelay sensor kinase activity"/>
    <property type="evidence" value="ECO:0007669"/>
    <property type="project" value="InterPro"/>
</dbReference>
<comment type="catalytic activity">
    <reaction evidence="1">
        <text>ATP + protein L-histidine = ADP + protein N-phospho-L-histidine.</text>
        <dbReference type="EC" id="2.7.13.3"/>
    </reaction>
</comment>
<evidence type="ECO:0000256" key="1">
    <source>
        <dbReference type="ARBA" id="ARBA00000085"/>
    </source>
</evidence>
<dbReference type="InterPro" id="IPR036097">
    <property type="entry name" value="HisK_dim/P_sf"/>
</dbReference>
<dbReference type="SMART" id="SM00388">
    <property type="entry name" value="HisKA"/>
    <property type="match status" value="1"/>
</dbReference>
<sequence>MRTMSFNAFSGLDLLDTAVIALDHRQAICYANPAAETLLDFPLRSIQGQNLQAALPKMGVGLQEVVDSAISKNVSIAEHDLKLGTATGHDVRVDCNVTPIESPHAACLLEIRPIDQQLKIANEERILVQQQANKELIRNLAHEIKNPLGGIRGAAQLLEHELDRKELTEYTQVIIQESERLQSLIDRLLTPHRIPQVTEVNIHEVLERVRSLLLAEVQHGLSIKRDYDISLPAIIGDKEQLIQIVLNIARNAVQAMHGRGEIIMRTRVSRQVTLARKRYRLALCLQIIDNGPGIPPHLQDNVFYPLVSGRPDGTGLGLTLAQNFIQQHQGTIDFESRPGHTNFTILLPIGAESKDKT</sequence>
<comment type="caution">
    <text evidence="15">The sequence shown here is derived from an EMBL/GenBank/DDBJ whole genome shotgun (WGS) entry which is preliminary data.</text>
</comment>
<accession>A0A840MY44</accession>
<keyword evidence="6 15" id="KW-0418">Kinase</keyword>
<dbReference type="CDD" id="cd00082">
    <property type="entry name" value="HisKA"/>
    <property type="match status" value="1"/>
</dbReference>
<dbReference type="Pfam" id="PF02518">
    <property type="entry name" value="HATPase_c"/>
    <property type="match status" value="1"/>
</dbReference>
<protein>
    <recommendedName>
        <fullName evidence="11">Sensory histidine kinase/phosphatase NtrB</fullName>
        <ecNumber evidence="2">2.7.13.3</ecNumber>
    </recommendedName>
    <alternativeName>
        <fullName evidence="12">Nitrogen regulation protein NR(II)</fullName>
    </alternativeName>
    <alternativeName>
        <fullName evidence="13">Nitrogen regulator II</fullName>
    </alternativeName>
</protein>
<keyword evidence="9" id="KW-0535">Nitrogen fixation</keyword>
<evidence type="ECO:0000313" key="16">
    <source>
        <dbReference type="Proteomes" id="UP000575898"/>
    </source>
</evidence>
<keyword evidence="8" id="KW-0902">Two-component regulatory system</keyword>
<name>A0A840MY44_9PROT</name>
<dbReference type="GO" id="GO:0005524">
    <property type="term" value="F:ATP binding"/>
    <property type="evidence" value="ECO:0007669"/>
    <property type="project" value="UniProtKB-KW"/>
</dbReference>
<evidence type="ECO:0000256" key="2">
    <source>
        <dbReference type="ARBA" id="ARBA00012438"/>
    </source>
</evidence>
<dbReference type="InterPro" id="IPR035965">
    <property type="entry name" value="PAS-like_dom_sf"/>
</dbReference>
<gene>
    <name evidence="15" type="ORF">HNQ59_003384</name>
</gene>
<dbReference type="NCBIfam" id="NF008293">
    <property type="entry name" value="PRK11073.1"/>
    <property type="match status" value="1"/>
</dbReference>
<dbReference type="EMBL" id="JACHHY010000024">
    <property type="protein sequence ID" value="MBB5020071.1"/>
    <property type="molecule type" value="Genomic_DNA"/>
</dbReference>
<dbReference type="EC" id="2.7.13.3" evidence="2"/>
<dbReference type="Gene3D" id="3.30.565.10">
    <property type="entry name" value="Histidine kinase-like ATPase, C-terminal domain"/>
    <property type="match status" value="1"/>
</dbReference>
<dbReference type="InterPro" id="IPR000014">
    <property type="entry name" value="PAS"/>
</dbReference>
<dbReference type="InterPro" id="IPR004358">
    <property type="entry name" value="Sig_transdc_His_kin-like_C"/>
</dbReference>
<dbReference type="PANTHER" id="PTHR43065:SF16">
    <property type="entry name" value="SENSORY HISTIDINE KINASE_PHOSPHATASE NTRB"/>
    <property type="match status" value="1"/>
</dbReference>
<dbReference type="SUPFAM" id="SSF55874">
    <property type="entry name" value="ATPase domain of HSP90 chaperone/DNA topoisomerase II/histidine kinase"/>
    <property type="match status" value="1"/>
</dbReference>
<dbReference type="InterPro" id="IPR005467">
    <property type="entry name" value="His_kinase_dom"/>
</dbReference>
<evidence type="ECO:0000259" key="14">
    <source>
        <dbReference type="PROSITE" id="PS50109"/>
    </source>
</evidence>
<evidence type="ECO:0000256" key="11">
    <source>
        <dbReference type="ARBA" id="ARBA00039567"/>
    </source>
</evidence>
<evidence type="ECO:0000313" key="15">
    <source>
        <dbReference type="EMBL" id="MBB5020071.1"/>
    </source>
</evidence>
<evidence type="ECO:0000256" key="6">
    <source>
        <dbReference type="ARBA" id="ARBA00022777"/>
    </source>
</evidence>
<evidence type="ECO:0000256" key="9">
    <source>
        <dbReference type="ARBA" id="ARBA00023231"/>
    </source>
</evidence>
<dbReference type="InterPro" id="IPR036890">
    <property type="entry name" value="HATPase_C_sf"/>
</dbReference>
<comment type="function">
    <text evidence="10">Member of the two-component regulatory system NtrB/NtrC, which controls expression of the nitrogen-regulated (ntr) genes in response to nitrogen limitation. Under conditions of nitrogen limitation, NtrB autophosphorylates and transfers the phosphoryl group to NtrC. In the presence of nitrogen, acts as a phosphatase that dephosphorylates and inactivates NtrC.</text>
</comment>
<keyword evidence="16" id="KW-1185">Reference proteome</keyword>
<evidence type="ECO:0000256" key="13">
    <source>
        <dbReference type="ARBA" id="ARBA00043094"/>
    </source>
</evidence>
<keyword evidence="7" id="KW-0067">ATP-binding</keyword>
<dbReference type="InterPro" id="IPR003661">
    <property type="entry name" value="HisK_dim/P_dom"/>
</dbReference>
<evidence type="ECO:0000256" key="7">
    <source>
        <dbReference type="ARBA" id="ARBA00022840"/>
    </source>
</evidence>
<feature type="domain" description="Histidine kinase" evidence="14">
    <location>
        <begin position="139"/>
        <end position="351"/>
    </location>
</feature>
<dbReference type="Gene3D" id="1.10.287.130">
    <property type="match status" value="1"/>
</dbReference>
<evidence type="ECO:0000256" key="12">
    <source>
        <dbReference type="ARBA" id="ARBA00042313"/>
    </source>
</evidence>
<dbReference type="AlphaFoldDB" id="A0A840MY44"/>